<keyword evidence="10" id="KW-1185">Reference proteome</keyword>
<dbReference type="Gene3D" id="2.60.120.260">
    <property type="entry name" value="Galactose-binding domain-like"/>
    <property type="match status" value="1"/>
</dbReference>
<dbReference type="PROSITE" id="PS00136">
    <property type="entry name" value="SUBTILASE_ASP"/>
    <property type="match status" value="1"/>
</dbReference>
<dbReference type="Pfam" id="PF20773">
    <property type="entry name" value="InhA-like_MAM"/>
    <property type="match status" value="1"/>
</dbReference>
<proteinExistence type="inferred from homology"/>
<keyword evidence="7" id="KW-0732">Signal</keyword>
<dbReference type="SUPFAM" id="SSF52743">
    <property type="entry name" value="Subtilisin-like"/>
    <property type="match status" value="1"/>
</dbReference>
<dbReference type="InterPro" id="IPR000209">
    <property type="entry name" value="Peptidase_S8/S53_dom"/>
</dbReference>
<dbReference type="PROSITE" id="PS51892">
    <property type="entry name" value="SUBTILASE"/>
    <property type="match status" value="1"/>
</dbReference>
<dbReference type="Proteomes" id="UP000218899">
    <property type="component" value="Chromosome"/>
</dbReference>
<dbReference type="InterPro" id="IPR003961">
    <property type="entry name" value="FN3_dom"/>
</dbReference>
<dbReference type="PANTHER" id="PTHR43399">
    <property type="entry name" value="SUBTILISIN-RELATED"/>
    <property type="match status" value="1"/>
</dbReference>
<dbReference type="PRINTS" id="PR00723">
    <property type="entry name" value="SUBTILISIN"/>
</dbReference>
<evidence type="ECO:0000256" key="7">
    <source>
        <dbReference type="SAM" id="SignalP"/>
    </source>
</evidence>
<sequence length="832" mass="87050">MPTACARVLLAFVFCVSAFPGLSHAIEASGSAGRGEPQRGHRFHEQRLLVKFRAAVTPEQADAAASAAGAAESRAFRRPRRLAAAPVDRWRVLRLRSATDLARVRAALLRNPHVERVEYDYLVSAALTPNDPRLGELWGLHNIGQTAGTVDGDIDAPEAWDLQTGSESIVVAVIDTGVDYNHPDLAANIWTNPGEIPGNGVDDDGNGYVDDVHGYDFFGDDADPLDDHGHGTHVAGTIAAVGDNGVGVAGVNWRARVMAVKFLNSSGSGSTSDAIGGILYAADMGARVTNNSWGGGAFSQALQDAIVTANNAGILFIAAAGNSGLNNDVSPSYPANYAVPNVVAVAATDHNDALAGFSNYGANTVHLAAPGVDILSSVPAIGHPCCSDPSGYKRLNGTSMATPHVAGAAALLFAQFPGKGHLQVRDRMLGAVDEKGTLNGRTITGGRLNVFNALEDDTTAPGAVVDLATTEAGTGSVRLSWTASGDDGWQGSAAAYELRYSTSPIDESNFLSGQPVPGTPKPAAAGTPESFLVTGLEGSTGYYFALKVIDNVGNASPLSNVAQATTQPVAVLYSDDMESGAGDWTVAGSDGLGGPALWHVTGHRFSSPSHALYYGRADTLTFNTGTRNYGSVTSPPIDLSASTGSALRFTHYLQTENFAPFDSARVQVSADGGATWTDLYVTSVGTNGMERRDLDLSAYDGATIRLRFSFDTVDAAFNSFEGWVIDDVVVTGSMPPQAPVADAGANRAVPQRTLVTLDGSASYDPDGQIVQYAWQQVYGIPVTLWLANTANPKFIAPRYRATGPNILAFRLVVHDNDGQPSPGDVVYIVVTQ</sequence>
<dbReference type="GO" id="GO:0004252">
    <property type="term" value="F:serine-type endopeptidase activity"/>
    <property type="evidence" value="ECO:0007669"/>
    <property type="project" value="UniProtKB-UniRule"/>
</dbReference>
<comment type="similarity">
    <text evidence="1 5 6">Belongs to the peptidase S8 family.</text>
</comment>
<name>A0A1B4VBD6_9GAMM</name>
<keyword evidence="4 5" id="KW-0720">Serine protease</keyword>
<feature type="active site" description="Charge relay system" evidence="5">
    <location>
        <position position="230"/>
    </location>
</feature>
<dbReference type="EMBL" id="AP014936">
    <property type="protein sequence ID" value="BAU47851.1"/>
    <property type="molecule type" value="Genomic_DNA"/>
</dbReference>
<dbReference type="InterPro" id="IPR015500">
    <property type="entry name" value="Peptidase_S8_subtilisin-rel"/>
</dbReference>
<protein>
    <submittedName>
        <fullName evidence="9">Peptidase S8</fullName>
    </submittedName>
</protein>
<organism evidence="9 10">
    <name type="scientific">Sulfurifustis variabilis</name>
    <dbReference type="NCBI Taxonomy" id="1675686"/>
    <lineage>
        <taxon>Bacteria</taxon>
        <taxon>Pseudomonadati</taxon>
        <taxon>Pseudomonadota</taxon>
        <taxon>Gammaproteobacteria</taxon>
        <taxon>Acidiferrobacterales</taxon>
        <taxon>Acidiferrobacteraceae</taxon>
        <taxon>Sulfurifustis</taxon>
    </lineage>
</organism>
<dbReference type="AlphaFoldDB" id="A0A1B4VBD6"/>
<evidence type="ECO:0000313" key="10">
    <source>
        <dbReference type="Proteomes" id="UP000218899"/>
    </source>
</evidence>
<dbReference type="Pfam" id="PF22352">
    <property type="entry name" value="K319L-like_PKD"/>
    <property type="match status" value="1"/>
</dbReference>
<dbReference type="Gene3D" id="2.60.40.10">
    <property type="entry name" value="Immunoglobulins"/>
    <property type="match status" value="2"/>
</dbReference>
<feature type="signal peptide" evidence="7">
    <location>
        <begin position="1"/>
        <end position="25"/>
    </location>
</feature>
<evidence type="ECO:0000256" key="1">
    <source>
        <dbReference type="ARBA" id="ARBA00011073"/>
    </source>
</evidence>
<dbReference type="SUPFAM" id="SSF49265">
    <property type="entry name" value="Fibronectin type III"/>
    <property type="match status" value="1"/>
</dbReference>
<dbReference type="PROSITE" id="PS00138">
    <property type="entry name" value="SUBTILASE_SER"/>
    <property type="match status" value="1"/>
</dbReference>
<dbReference type="InterPro" id="IPR036852">
    <property type="entry name" value="Peptidase_S8/S53_dom_sf"/>
</dbReference>
<dbReference type="PROSITE" id="PS50853">
    <property type="entry name" value="FN3"/>
    <property type="match status" value="1"/>
</dbReference>
<feature type="active site" description="Charge relay system" evidence="5">
    <location>
        <position position="399"/>
    </location>
</feature>
<gene>
    <name evidence="9" type="ORF">SVA_1276</name>
</gene>
<evidence type="ECO:0000256" key="5">
    <source>
        <dbReference type="PROSITE-ProRule" id="PRU01240"/>
    </source>
</evidence>
<accession>A0A1B4VBD6</accession>
<dbReference type="InterPro" id="IPR023827">
    <property type="entry name" value="Peptidase_S8_Asp-AS"/>
</dbReference>
<dbReference type="GO" id="GO:0006508">
    <property type="term" value="P:proteolysis"/>
    <property type="evidence" value="ECO:0007669"/>
    <property type="project" value="UniProtKB-KW"/>
</dbReference>
<dbReference type="CDD" id="cd00063">
    <property type="entry name" value="FN3"/>
    <property type="match status" value="1"/>
</dbReference>
<dbReference type="KEGG" id="sva:SVA_1276"/>
<dbReference type="Pfam" id="PF00082">
    <property type="entry name" value="Peptidase_S8"/>
    <property type="match status" value="1"/>
</dbReference>
<feature type="chain" id="PRO_5008571296" evidence="7">
    <location>
        <begin position="26"/>
        <end position="832"/>
    </location>
</feature>
<dbReference type="InterPro" id="IPR022398">
    <property type="entry name" value="Peptidase_S8_His-AS"/>
</dbReference>
<dbReference type="InterPro" id="IPR013783">
    <property type="entry name" value="Ig-like_fold"/>
</dbReference>
<dbReference type="InterPro" id="IPR034204">
    <property type="entry name" value="PfSUB1-like_cat_dom"/>
</dbReference>
<dbReference type="InterPro" id="IPR023828">
    <property type="entry name" value="Peptidase_S8_Ser-AS"/>
</dbReference>
<dbReference type="CDD" id="cd07473">
    <property type="entry name" value="Peptidases_S8_Subtilisin_like"/>
    <property type="match status" value="1"/>
</dbReference>
<evidence type="ECO:0000256" key="3">
    <source>
        <dbReference type="ARBA" id="ARBA00022801"/>
    </source>
</evidence>
<evidence type="ECO:0000313" key="9">
    <source>
        <dbReference type="EMBL" id="BAU47851.1"/>
    </source>
</evidence>
<dbReference type="Gene3D" id="3.40.50.200">
    <property type="entry name" value="Peptidase S8/S53 domain"/>
    <property type="match status" value="1"/>
</dbReference>
<dbReference type="PROSITE" id="PS00137">
    <property type="entry name" value="SUBTILASE_HIS"/>
    <property type="match status" value="1"/>
</dbReference>
<evidence type="ECO:0000259" key="8">
    <source>
        <dbReference type="PROSITE" id="PS50853"/>
    </source>
</evidence>
<feature type="domain" description="Fibronectin type-III" evidence="8">
    <location>
        <begin position="460"/>
        <end position="569"/>
    </location>
</feature>
<dbReference type="SMART" id="SM00060">
    <property type="entry name" value="FN3"/>
    <property type="match status" value="1"/>
</dbReference>
<reference evidence="9 10" key="1">
    <citation type="submission" date="2015-08" db="EMBL/GenBank/DDBJ databases">
        <title>Complete genome sequence of Sulfurifustis variabilis.</title>
        <authorList>
            <person name="Miura A."/>
            <person name="Kojima H."/>
            <person name="Fukui M."/>
        </authorList>
    </citation>
    <scope>NUCLEOTIDE SEQUENCE [LARGE SCALE GENOMIC DNA]</scope>
    <source>
        <strain evidence="10">skN76</strain>
    </source>
</reference>
<evidence type="ECO:0000256" key="6">
    <source>
        <dbReference type="RuleBase" id="RU003355"/>
    </source>
</evidence>
<dbReference type="InterPro" id="IPR051048">
    <property type="entry name" value="Peptidase_S8/S53_subtilisin"/>
</dbReference>
<keyword evidence="3 5" id="KW-0378">Hydrolase</keyword>
<keyword evidence="2 5" id="KW-0645">Protease</keyword>
<evidence type="ECO:0000256" key="2">
    <source>
        <dbReference type="ARBA" id="ARBA00022670"/>
    </source>
</evidence>
<dbReference type="RefSeq" id="WP_096460345.1">
    <property type="nucleotide sequence ID" value="NZ_AP014936.1"/>
</dbReference>
<dbReference type="PANTHER" id="PTHR43399:SF4">
    <property type="entry name" value="CELL WALL-ASSOCIATED PROTEASE"/>
    <property type="match status" value="1"/>
</dbReference>
<dbReference type="InterPro" id="IPR036116">
    <property type="entry name" value="FN3_sf"/>
</dbReference>
<feature type="active site" description="Charge relay system" evidence="5">
    <location>
        <position position="175"/>
    </location>
</feature>
<evidence type="ECO:0000256" key="4">
    <source>
        <dbReference type="ARBA" id="ARBA00022825"/>
    </source>
</evidence>